<accession>A0ABD1DP59</accession>
<proteinExistence type="predicted"/>
<protein>
    <submittedName>
        <fullName evidence="2">Uncharacterized protein</fullName>
    </submittedName>
</protein>
<evidence type="ECO:0000313" key="2">
    <source>
        <dbReference type="EMBL" id="KAL1400169.1"/>
    </source>
</evidence>
<dbReference type="AlphaFoldDB" id="A0ABD1DP59"/>
<sequence>MFAAVLKILKHSDGYVHFSDVCKTLERTLNEPNPDKNQWYEMIRQALSLAHRQGLAFKSDDDRYKFAVNLQTSEDPKLLTRIDALKLERQEAALPVERSVMEPVEEVAGRSGYAYRIVAPEPPGSVALMVETQKNRRSREVSIGRKKNKKRSRSRSAKGGGKLKK</sequence>
<comment type="caution">
    <text evidence="2">The sequence shown here is derived from an EMBL/GenBank/DDBJ whole genome shotgun (WGS) entry which is preliminary data.</text>
</comment>
<dbReference type="EMBL" id="JBEHCU010005336">
    <property type="protein sequence ID" value="KAL1400169.1"/>
    <property type="molecule type" value="Genomic_DNA"/>
</dbReference>
<feature type="compositionally biased region" description="Basic residues" evidence="1">
    <location>
        <begin position="144"/>
        <end position="165"/>
    </location>
</feature>
<feature type="region of interest" description="Disordered" evidence="1">
    <location>
        <begin position="131"/>
        <end position="165"/>
    </location>
</feature>
<reference evidence="2 3" key="1">
    <citation type="submission" date="2024-05" db="EMBL/GenBank/DDBJ databases">
        <title>Culex pipiens pipiens assembly and annotation.</title>
        <authorList>
            <person name="Alout H."/>
            <person name="Durand T."/>
        </authorList>
    </citation>
    <scope>NUCLEOTIDE SEQUENCE [LARGE SCALE GENOMIC DNA]</scope>
    <source>
        <strain evidence="2">HA-2024</strain>
        <tissue evidence="2">Whole body</tissue>
    </source>
</reference>
<gene>
    <name evidence="2" type="ORF">pipiens_007660</name>
</gene>
<dbReference type="Proteomes" id="UP001562425">
    <property type="component" value="Unassembled WGS sequence"/>
</dbReference>
<name>A0ABD1DP59_CULPP</name>
<evidence type="ECO:0000313" key="3">
    <source>
        <dbReference type="Proteomes" id="UP001562425"/>
    </source>
</evidence>
<organism evidence="2 3">
    <name type="scientific">Culex pipiens pipiens</name>
    <name type="common">Northern house mosquito</name>
    <dbReference type="NCBI Taxonomy" id="38569"/>
    <lineage>
        <taxon>Eukaryota</taxon>
        <taxon>Metazoa</taxon>
        <taxon>Ecdysozoa</taxon>
        <taxon>Arthropoda</taxon>
        <taxon>Hexapoda</taxon>
        <taxon>Insecta</taxon>
        <taxon>Pterygota</taxon>
        <taxon>Neoptera</taxon>
        <taxon>Endopterygota</taxon>
        <taxon>Diptera</taxon>
        <taxon>Nematocera</taxon>
        <taxon>Culicoidea</taxon>
        <taxon>Culicidae</taxon>
        <taxon>Culicinae</taxon>
        <taxon>Culicini</taxon>
        <taxon>Culex</taxon>
        <taxon>Culex</taxon>
    </lineage>
</organism>
<evidence type="ECO:0000256" key="1">
    <source>
        <dbReference type="SAM" id="MobiDB-lite"/>
    </source>
</evidence>
<keyword evidence="3" id="KW-1185">Reference proteome</keyword>